<dbReference type="Pfam" id="PF03478">
    <property type="entry name" value="Beta-prop_KIB1-4"/>
    <property type="match status" value="1"/>
</dbReference>
<dbReference type="Proteomes" id="UP000032180">
    <property type="component" value="Chromosome 9"/>
</dbReference>
<dbReference type="AlphaFoldDB" id="A0A0D9XDB9"/>
<reference evidence="2 3" key="1">
    <citation type="submission" date="2012-08" db="EMBL/GenBank/DDBJ databases">
        <title>Oryza genome evolution.</title>
        <authorList>
            <person name="Wing R.A."/>
        </authorList>
    </citation>
    <scope>NUCLEOTIDE SEQUENCE</scope>
</reference>
<dbReference type="PANTHER" id="PTHR33127">
    <property type="entry name" value="TRANSMEMBRANE PROTEIN"/>
    <property type="match status" value="1"/>
</dbReference>
<dbReference type="PANTHER" id="PTHR33127:SF5">
    <property type="entry name" value="TRANSMEMBRANE PROTEIN"/>
    <property type="match status" value="1"/>
</dbReference>
<proteinExistence type="predicted"/>
<dbReference type="Gramene" id="LPERR09G06100.1">
    <property type="protein sequence ID" value="LPERR09G06100.1"/>
    <property type="gene ID" value="LPERR09G06100"/>
</dbReference>
<dbReference type="InterPro" id="IPR005174">
    <property type="entry name" value="KIB1-4_b-propeller"/>
</dbReference>
<dbReference type="eggNOG" id="ENOG502SSYC">
    <property type="taxonomic scope" value="Eukaryota"/>
</dbReference>
<sequence>MMLVHTETRETFLWELAELEEHVSSRCLLSHSPKNPSRVVLVVNPSMPVLWYCRPGSARWFRHTYEDDADTGSPYSSLMGGMSWLVVMGGKFYTLRSSDDGHLVVSLEFSPGPKFAVLAKTNNEQGEGEAGWFSHVFGLLLESDGELFLVCRYYLMEPRRMPCKINVYKLDLSERAEMVKVSTLGERSFFMDNWSTDGVSMQAKQVGLKENYIYFIDFGDKGLYVHDLGRGTTALYDHVPDLEDGIGITPKLVVTPW</sequence>
<dbReference type="EnsemblPlants" id="LPERR09G06100.1">
    <property type="protein sequence ID" value="LPERR09G06100.1"/>
    <property type="gene ID" value="LPERR09G06100"/>
</dbReference>
<reference evidence="2" key="3">
    <citation type="submission" date="2015-04" db="UniProtKB">
        <authorList>
            <consortium name="EnsemblPlants"/>
        </authorList>
    </citation>
    <scope>IDENTIFICATION</scope>
</reference>
<evidence type="ECO:0000313" key="2">
    <source>
        <dbReference type="EnsemblPlants" id="LPERR09G06100.1"/>
    </source>
</evidence>
<accession>A0A0D9XDB9</accession>
<organism evidence="2 3">
    <name type="scientific">Leersia perrieri</name>
    <dbReference type="NCBI Taxonomy" id="77586"/>
    <lineage>
        <taxon>Eukaryota</taxon>
        <taxon>Viridiplantae</taxon>
        <taxon>Streptophyta</taxon>
        <taxon>Embryophyta</taxon>
        <taxon>Tracheophyta</taxon>
        <taxon>Spermatophyta</taxon>
        <taxon>Magnoliopsida</taxon>
        <taxon>Liliopsida</taxon>
        <taxon>Poales</taxon>
        <taxon>Poaceae</taxon>
        <taxon>BOP clade</taxon>
        <taxon>Oryzoideae</taxon>
        <taxon>Oryzeae</taxon>
        <taxon>Oryzinae</taxon>
        <taxon>Leersia</taxon>
    </lineage>
</organism>
<evidence type="ECO:0000259" key="1">
    <source>
        <dbReference type="Pfam" id="PF03478"/>
    </source>
</evidence>
<name>A0A0D9XDB9_9ORYZ</name>
<evidence type="ECO:0000313" key="3">
    <source>
        <dbReference type="Proteomes" id="UP000032180"/>
    </source>
</evidence>
<reference evidence="3" key="2">
    <citation type="submission" date="2013-12" db="EMBL/GenBank/DDBJ databases">
        <authorList>
            <person name="Yu Y."/>
            <person name="Lee S."/>
            <person name="de Baynast K."/>
            <person name="Wissotski M."/>
            <person name="Liu L."/>
            <person name="Talag J."/>
            <person name="Goicoechea J."/>
            <person name="Angelova A."/>
            <person name="Jetty R."/>
            <person name="Kudrna D."/>
            <person name="Golser W."/>
            <person name="Rivera L."/>
            <person name="Zhang J."/>
            <person name="Wing R."/>
        </authorList>
    </citation>
    <scope>NUCLEOTIDE SEQUENCE</scope>
</reference>
<feature type="domain" description="KIB1-4 beta-propeller" evidence="1">
    <location>
        <begin position="19"/>
        <end position="224"/>
    </location>
</feature>
<protein>
    <recommendedName>
        <fullName evidence="1">KIB1-4 beta-propeller domain-containing protein</fullName>
    </recommendedName>
</protein>
<keyword evidence="3" id="KW-1185">Reference proteome</keyword>
<dbReference type="STRING" id="77586.A0A0D9XDB9"/>
<dbReference type="HOGENOM" id="CLU_032864_3_0_1"/>